<keyword evidence="3" id="KW-1185">Reference proteome</keyword>
<evidence type="ECO:0000313" key="2">
    <source>
        <dbReference type="EMBL" id="MPC92975.1"/>
    </source>
</evidence>
<gene>
    <name evidence="2" type="ORF">E2C01_088090</name>
</gene>
<comment type="caution">
    <text evidence="2">The sequence shown here is derived from an EMBL/GenBank/DDBJ whole genome shotgun (WGS) entry which is preliminary data.</text>
</comment>
<proteinExistence type="predicted"/>
<dbReference type="AlphaFoldDB" id="A0A5B7JEG2"/>
<sequence length="79" mass="8578">MKAKRRARIVLECVGEGSGMVLEMEFSFKRNLEEHTLTSGRAVTPPADFQHPPPPLSVSRGSDAIKGKGSRVVVSCLKV</sequence>
<accession>A0A5B7JEG2</accession>
<protein>
    <submittedName>
        <fullName evidence="2">Uncharacterized protein</fullName>
    </submittedName>
</protein>
<reference evidence="2 3" key="1">
    <citation type="submission" date="2019-05" db="EMBL/GenBank/DDBJ databases">
        <title>Another draft genome of Portunus trituberculatus and its Hox gene families provides insights of decapod evolution.</title>
        <authorList>
            <person name="Jeong J.-H."/>
            <person name="Song I."/>
            <person name="Kim S."/>
            <person name="Choi T."/>
            <person name="Kim D."/>
            <person name="Ryu S."/>
            <person name="Kim W."/>
        </authorList>
    </citation>
    <scope>NUCLEOTIDE SEQUENCE [LARGE SCALE GENOMIC DNA]</scope>
    <source>
        <tissue evidence="2">Muscle</tissue>
    </source>
</reference>
<dbReference type="Proteomes" id="UP000324222">
    <property type="component" value="Unassembled WGS sequence"/>
</dbReference>
<organism evidence="2 3">
    <name type="scientific">Portunus trituberculatus</name>
    <name type="common">Swimming crab</name>
    <name type="synonym">Neptunus trituberculatus</name>
    <dbReference type="NCBI Taxonomy" id="210409"/>
    <lineage>
        <taxon>Eukaryota</taxon>
        <taxon>Metazoa</taxon>
        <taxon>Ecdysozoa</taxon>
        <taxon>Arthropoda</taxon>
        <taxon>Crustacea</taxon>
        <taxon>Multicrustacea</taxon>
        <taxon>Malacostraca</taxon>
        <taxon>Eumalacostraca</taxon>
        <taxon>Eucarida</taxon>
        <taxon>Decapoda</taxon>
        <taxon>Pleocyemata</taxon>
        <taxon>Brachyura</taxon>
        <taxon>Eubrachyura</taxon>
        <taxon>Portunoidea</taxon>
        <taxon>Portunidae</taxon>
        <taxon>Portuninae</taxon>
        <taxon>Portunus</taxon>
    </lineage>
</organism>
<name>A0A5B7JEG2_PORTR</name>
<dbReference type="EMBL" id="VSRR010093211">
    <property type="protein sequence ID" value="MPC92975.1"/>
    <property type="molecule type" value="Genomic_DNA"/>
</dbReference>
<evidence type="ECO:0000256" key="1">
    <source>
        <dbReference type="SAM" id="MobiDB-lite"/>
    </source>
</evidence>
<evidence type="ECO:0000313" key="3">
    <source>
        <dbReference type="Proteomes" id="UP000324222"/>
    </source>
</evidence>
<feature type="region of interest" description="Disordered" evidence="1">
    <location>
        <begin position="40"/>
        <end position="63"/>
    </location>
</feature>